<evidence type="ECO:0000256" key="3">
    <source>
        <dbReference type="ARBA" id="ARBA00023242"/>
    </source>
</evidence>
<evidence type="ECO:0000256" key="4">
    <source>
        <dbReference type="RuleBase" id="RU364035"/>
    </source>
</evidence>
<keyword evidence="4" id="KW-0906">Nuclear pore complex</keyword>
<keyword evidence="4" id="KW-0509">mRNA transport</keyword>
<dbReference type="Pfam" id="PF04097">
    <property type="entry name" value="Nic96"/>
    <property type="match status" value="1"/>
</dbReference>
<evidence type="ECO:0000313" key="6">
    <source>
        <dbReference type="EMBL" id="CAD9269874.1"/>
    </source>
</evidence>
<dbReference type="GO" id="GO:0005643">
    <property type="term" value="C:nuclear pore"/>
    <property type="evidence" value="ECO:0007669"/>
    <property type="project" value="UniProtKB-SubCell"/>
</dbReference>
<evidence type="ECO:0000256" key="1">
    <source>
        <dbReference type="ARBA" id="ARBA00004259"/>
    </source>
</evidence>
<sequence length="810" mass="84745">MPPAPSPNRSAAGSALHMSFLSTPSRIPQSSPAHGGDLSMATPLFSPGFTASSPAMPASAMHAAQGGVIAAPSQSNVDAYAAALAEVIAGMSADARSAAAAGAPCTRFKELEEERLRVAEGENRGEYNGGPQGLLVNLWDLLRFMLGEADASVGLPKGGAAPGRIAWGLAGGAKAFLQAQYMGIVDAHVAGGAVHAAHARIAAYVEQLEKSGALSAQATLQGSRVTVGAADVPFWPLLYMCLRCGALEEAVAVARAAAQQSNPDSDGAVFDCLEAAVAAQATGAGDAASWRSPAAAELRRRYELAKARGEEGGCPYRLTVLNLLSGADARRRSSVARTIEDYIWAGLWLAGAPAAAEPGAQGGGGADYDALGALERSIVGYGEAHFDPERRNPLAYALVLLQVQAFEKAVNYLAASGKTAEATHLALALDYYDVLKTEANHDAAAAAAQGNRMVLHTPGPASAGGEPELAPFVTLAPLVQLYTQRMVVADAATALAYVLRVREPYARLAQLVRLVRCNRQGYDHLLGVVREGDHRRTAGLLDAHLPDAEVKRVARTAGQKALQAGASADAIELFARAEDFHLVSDVLCEQLSASVVPPAGGAAGTGGERGFWQSAALSFLRKGIAAADGGAADEVRHNPAPPGTTNPNANPNANPEPNPNPNPKVLKMLLSLHSFFDLAARDAHQEALTTMQAMGLFPATNRDIADRVDTYHGLPMQVKRHFPEVLVTVMTCYQRLHHQLKTQAHMAYPSSTEKVDPTAQRLGDYRQRANVLVTFAGLLGLAGGAHMGLNLSASNADTAARLARLEVMMM</sequence>
<reference evidence="6" key="1">
    <citation type="submission" date="2021-01" db="EMBL/GenBank/DDBJ databases">
        <authorList>
            <person name="Corre E."/>
            <person name="Pelletier E."/>
            <person name="Niang G."/>
            <person name="Scheremetjew M."/>
            <person name="Finn R."/>
            <person name="Kale V."/>
            <person name="Holt S."/>
            <person name="Cochrane G."/>
            <person name="Meng A."/>
            <person name="Brown T."/>
            <person name="Cohen L."/>
        </authorList>
    </citation>
    <scope>NUCLEOTIDE SEQUENCE</scope>
    <source>
        <strain evidence="6">CCMP2877</strain>
    </source>
</reference>
<dbReference type="EMBL" id="HBGJ01045079">
    <property type="protein sequence ID" value="CAD9269874.1"/>
    <property type="molecule type" value="Transcribed_RNA"/>
</dbReference>
<dbReference type="GO" id="GO:0017056">
    <property type="term" value="F:structural constituent of nuclear pore"/>
    <property type="evidence" value="ECO:0007669"/>
    <property type="project" value="InterPro"/>
</dbReference>
<keyword evidence="4" id="KW-0472">Membrane</keyword>
<dbReference type="PANTHER" id="PTHR11225:SF4">
    <property type="entry name" value="NUCLEAR PORE COMPLEX PROTEIN NUP93"/>
    <property type="match status" value="1"/>
</dbReference>
<feature type="region of interest" description="Disordered" evidence="5">
    <location>
        <begin position="630"/>
        <end position="664"/>
    </location>
</feature>
<proteinExistence type="inferred from homology"/>
<dbReference type="AlphaFoldDB" id="A0A7S1ULS7"/>
<accession>A0A7S1ULS7</accession>
<dbReference type="PANTHER" id="PTHR11225">
    <property type="entry name" value="NUCLEAR PORE COMPLEX PROTEIN NUP93 NUCLEOPORIN NUP93 DEAD EYE PROTEIN"/>
    <property type="match status" value="1"/>
</dbReference>
<keyword evidence="4" id="KW-0811">Translocation</keyword>
<evidence type="ECO:0000256" key="5">
    <source>
        <dbReference type="SAM" id="MobiDB-lite"/>
    </source>
</evidence>
<dbReference type="GO" id="GO:0006606">
    <property type="term" value="P:protein import into nucleus"/>
    <property type="evidence" value="ECO:0007669"/>
    <property type="project" value="TreeGrafter"/>
</dbReference>
<gene>
    <name evidence="6" type="ORF">PPAR1163_LOCUS28312</name>
</gene>
<keyword evidence="4" id="KW-0653">Protein transport</keyword>
<evidence type="ECO:0000256" key="2">
    <source>
        <dbReference type="ARBA" id="ARBA00010186"/>
    </source>
</evidence>
<organism evidence="6">
    <name type="scientific">Phaeomonas parva</name>
    <dbReference type="NCBI Taxonomy" id="124430"/>
    <lineage>
        <taxon>Eukaryota</taxon>
        <taxon>Sar</taxon>
        <taxon>Stramenopiles</taxon>
        <taxon>Ochrophyta</taxon>
        <taxon>Pinguiophyceae</taxon>
        <taxon>Pinguiochrysidales</taxon>
        <taxon>Pinguiochrysidaceae</taxon>
        <taxon>Phaeomonas</taxon>
    </lineage>
</organism>
<keyword evidence="4" id="KW-0813">Transport</keyword>
<comment type="subcellular location">
    <subcellularLocation>
        <location evidence="1">Nucleus envelope</location>
    </subcellularLocation>
    <subcellularLocation>
        <location evidence="4">Nucleus</location>
        <location evidence="4">Nuclear pore complex</location>
    </subcellularLocation>
</comment>
<comment type="similarity">
    <text evidence="2 4">Belongs to the nucleoporin interacting component (NIC) family.</text>
</comment>
<name>A0A7S1ULS7_9STRA</name>
<keyword evidence="3 4" id="KW-0539">Nucleus</keyword>
<dbReference type="GO" id="GO:0016973">
    <property type="term" value="P:poly(A)+ mRNA export from nucleus"/>
    <property type="evidence" value="ECO:0007669"/>
    <property type="project" value="TreeGrafter"/>
</dbReference>
<dbReference type="InterPro" id="IPR007231">
    <property type="entry name" value="Nucleoporin_int_Nup93/Nic96"/>
</dbReference>
<protein>
    <recommendedName>
        <fullName evidence="4">Nuclear pore protein</fullName>
    </recommendedName>
</protein>